<organism evidence="1 2">
    <name type="scientific">Steinernema glaseri</name>
    <dbReference type="NCBI Taxonomy" id="37863"/>
    <lineage>
        <taxon>Eukaryota</taxon>
        <taxon>Metazoa</taxon>
        <taxon>Ecdysozoa</taxon>
        <taxon>Nematoda</taxon>
        <taxon>Chromadorea</taxon>
        <taxon>Rhabditida</taxon>
        <taxon>Tylenchina</taxon>
        <taxon>Panagrolaimomorpha</taxon>
        <taxon>Strongyloidoidea</taxon>
        <taxon>Steinernematidae</taxon>
        <taxon>Steinernema</taxon>
    </lineage>
</organism>
<keyword evidence="1" id="KW-1185">Reference proteome</keyword>
<dbReference type="AlphaFoldDB" id="A0A1I8A2A6"/>
<accession>A0A1I8A2A6</accession>
<reference evidence="2" key="1">
    <citation type="submission" date="2016-11" db="UniProtKB">
        <authorList>
            <consortium name="WormBaseParasite"/>
        </authorList>
    </citation>
    <scope>IDENTIFICATION</scope>
</reference>
<evidence type="ECO:0000313" key="1">
    <source>
        <dbReference type="Proteomes" id="UP000095287"/>
    </source>
</evidence>
<name>A0A1I8A2A6_9BILA</name>
<dbReference type="Proteomes" id="UP000095287">
    <property type="component" value="Unplaced"/>
</dbReference>
<evidence type="ECO:0000313" key="2">
    <source>
        <dbReference type="WBParaSite" id="L893_g31861.t1"/>
    </source>
</evidence>
<protein>
    <submittedName>
        <fullName evidence="2">Ovule protein</fullName>
    </submittedName>
</protein>
<proteinExistence type="predicted"/>
<dbReference type="WBParaSite" id="L893_g31861.t1">
    <property type="protein sequence ID" value="L893_g31861.t1"/>
    <property type="gene ID" value="L893_g31861"/>
</dbReference>
<sequence>MKHDQPQEEHLKYNISFASSSSPSRELILKKTSFMKPAIISWSQESLPQYREFKDCFIASVFHRFYWFHSLRVIQQRENSSKFSERLC</sequence>